<evidence type="ECO:0000313" key="6">
    <source>
        <dbReference type="Proteomes" id="UP001299970"/>
    </source>
</evidence>
<evidence type="ECO:0000256" key="1">
    <source>
        <dbReference type="ARBA" id="ARBA00022741"/>
    </source>
</evidence>
<keyword evidence="2 5" id="KW-0067">ATP-binding</keyword>
<gene>
    <name evidence="5" type="ORF">MMF94_03970</name>
</gene>
<dbReference type="SUPFAM" id="SSF52540">
    <property type="entry name" value="P-loop containing nucleoside triphosphate hydrolases"/>
    <property type="match status" value="1"/>
</dbReference>
<dbReference type="Gene3D" id="3.40.50.300">
    <property type="entry name" value="P-loop containing nucleotide triphosphate hydrolases"/>
    <property type="match status" value="1"/>
</dbReference>
<comment type="caution">
    <text evidence="5">The sequence shown here is derived from an EMBL/GenBank/DDBJ whole genome shotgun (WGS) entry which is preliminary data.</text>
</comment>
<dbReference type="InterPro" id="IPR027417">
    <property type="entry name" value="P-loop_NTPase"/>
</dbReference>
<dbReference type="PROSITE" id="PS00211">
    <property type="entry name" value="ABC_TRANSPORTER_1"/>
    <property type="match status" value="1"/>
</dbReference>
<name>A0ABS9T8H3_9PSEU</name>
<keyword evidence="1" id="KW-0547">Nucleotide-binding</keyword>
<evidence type="ECO:0000313" key="5">
    <source>
        <dbReference type="EMBL" id="MCH6164832.1"/>
    </source>
</evidence>
<feature type="compositionally biased region" description="Gly residues" evidence="3">
    <location>
        <begin position="271"/>
        <end position="286"/>
    </location>
</feature>
<dbReference type="InterPro" id="IPR017871">
    <property type="entry name" value="ABC_transporter-like_CS"/>
</dbReference>
<feature type="region of interest" description="Disordered" evidence="3">
    <location>
        <begin position="257"/>
        <end position="286"/>
    </location>
</feature>
<dbReference type="PROSITE" id="PS50893">
    <property type="entry name" value="ABC_TRANSPORTER_2"/>
    <property type="match status" value="1"/>
</dbReference>
<dbReference type="PANTHER" id="PTHR42794">
    <property type="entry name" value="HEMIN IMPORT ATP-BINDING PROTEIN HMUV"/>
    <property type="match status" value="1"/>
</dbReference>
<sequence length="286" mass="30389">MTPHLSASAVSCAIGRRTVLRDVDLDVAPGETIGIVGPNGSGKSTLLRVLAGIRPATAGEVRLDGTPVHRLTARARARSIAFVGQEEELPADLLVGEFVALGRVPHRSPWAGGDTAEREAVGRALRAVEMADAVERPVEQLSGGERRRVVLARGLAQDAALLLLDEPTNHLDVRHQFALLHLVRRLGRTVVLAMHDLNLAADHCDRILVLHNGRACPAAAPHDALTPETVRTVFGVDATRVTHPVTGATHLLLQPHTWRNDASTTPPPDGAGVGLLDGRAGGVRKR</sequence>
<protein>
    <submittedName>
        <fullName evidence="5">ABC transporter ATP-binding protein</fullName>
    </submittedName>
</protein>
<proteinExistence type="predicted"/>
<evidence type="ECO:0000259" key="4">
    <source>
        <dbReference type="PROSITE" id="PS50893"/>
    </source>
</evidence>
<organism evidence="5 6">
    <name type="scientific">Pseudonocardia alaniniphila</name>
    <dbReference type="NCBI Taxonomy" id="75291"/>
    <lineage>
        <taxon>Bacteria</taxon>
        <taxon>Bacillati</taxon>
        <taxon>Actinomycetota</taxon>
        <taxon>Actinomycetes</taxon>
        <taxon>Pseudonocardiales</taxon>
        <taxon>Pseudonocardiaceae</taxon>
        <taxon>Pseudonocardia</taxon>
    </lineage>
</organism>
<dbReference type="RefSeq" id="WP_241034854.1">
    <property type="nucleotide sequence ID" value="NZ_BAAAJF010000009.1"/>
</dbReference>
<feature type="domain" description="ABC transporter" evidence="4">
    <location>
        <begin position="5"/>
        <end position="237"/>
    </location>
</feature>
<evidence type="ECO:0000256" key="3">
    <source>
        <dbReference type="SAM" id="MobiDB-lite"/>
    </source>
</evidence>
<dbReference type="CDD" id="cd03214">
    <property type="entry name" value="ABC_Iron-Siderophores_B12_Hemin"/>
    <property type="match status" value="1"/>
</dbReference>
<dbReference type="Pfam" id="PF00005">
    <property type="entry name" value="ABC_tran"/>
    <property type="match status" value="1"/>
</dbReference>
<dbReference type="PANTHER" id="PTHR42794:SF2">
    <property type="entry name" value="ABC TRANSPORTER ATP-BINDING PROTEIN"/>
    <property type="match status" value="1"/>
</dbReference>
<evidence type="ECO:0000256" key="2">
    <source>
        <dbReference type="ARBA" id="ARBA00022840"/>
    </source>
</evidence>
<dbReference type="GO" id="GO:0005524">
    <property type="term" value="F:ATP binding"/>
    <property type="evidence" value="ECO:0007669"/>
    <property type="project" value="UniProtKB-KW"/>
</dbReference>
<accession>A0ABS9T8H3</accession>
<keyword evidence="6" id="KW-1185">Reference proteome</keyword>
<dbReference type="InterPro" id="IPR003593">
    <property type="entry name" value="AAA+_ATPase"/>
</dbReference>
<dbReference type="SMART" id="SM00382">
    <property type="entry name" value="AAA"/>
    <property type="match status" value="1"/>
</dbReference>
<dbReference type="Proteomes" id="UP001299970">
    <property type="component" value="Unassembled WGS sequence"/>
</dbReference>
<dbReference type="InterPro" id="IPR003439">
    <property type="entry name" value="ABC_transporter-like_ATP-bd"/>
</dbReference>
<reference evidence="5 6" key="1">
    <citation type="submission" date="2022-03" db="EMBL/GenBank/DDBJ databases">
        <title>Pseudonocardia alaer sp. nov., a novel actinomycete isolated from reed forest soil.</title>
        <authorList>
            <person name="Wang L."/>
        </authorList>
    </citation>
    <scope>NUCLEOTIDE SEQUENCE [LARGE SCALE GENOMIC DNA]</scope>
    <source>
        <strain evidence="5 6">Y-16303</strain>
    </source>
</reference>
<dbReference type="EMBL" id="JAKXMK010000003">
    <property type="protein sequence ID" value="MCH6164832.1"/>
    <property type="molecule type" value="Genomic_DNA"/>
</dbReference>